<dbReference type="InterPro" id="IPR048365">
    <property type="entry name" value="TNP-like_RNaseH_N"/>
</dbReference>
<dbReference type="Pfam" id="PF21787">
    <property type="entry name" value="TNP-like_RNaseH_N"/>
    <property type="match status" value="1"/>
</dbReference>
<evidence type="ECO:0008006" key="5">
    <source>
        <dbReference type="Google" id="ProtNLM"/>
    </source>
</evidence>
<sequence length="243" mass="27043">MVDEMAIKKHVEWDSTKFSGYMDLSTDLDGDELPVAKEALVFMVNALNSHWKVPIGYFLINGLTVPERANLIKEALIYIHETGVDVVSLTFDGTSSNIASANELGAKIASDDTLVHFFPHPVTTDPIYMILDACHMLKLVRNCLASKGAILSHGGHNNNPTAKQFKSAYVRLLAHHQVMTSDSANCSILDNTIIVNIELSRNSYLKSINESDVQKDEQWSVVESSAQDHNYCQNSFRHNSQYS</sequence>
<dbReference type="AlphaFoldDB" id="A0AAV6U2T5"/>
<protein>
    <recommendedName>
        <fullName evidence="5">THAP domain-containing protein 9</fullName>
    </recommendedName>
</protein>
<dbReference type="Pfam" id="PF21789">
    <property type="entry name" value="TNP-like_RNaseH_C"/>
    <property type="match status" value="1"/>
</dbReference>
<evidence type="ECO:0000259" key="1">
    <source>
        <dbReference type="Pfam" id="PF21787"/>
    </source>
</evidence>
<evidence type="ECO:0000259" key="2">
    <source>
        <dbReference type="Pfam" id="PF21789"/>
    </source>
</evidence>
<dbReference type="Proteomes" id="UP000827092">
    <property type="component" value="Unassembled WGS sequence"/>
</dbReference>
<proteinExistence type="predicted"/>
<feature type="domain" description="Transposable element P transposase-like RNase H" evidence="1">
    <location>
        <begin position="1"/>
        <end position="105"/>
    </location>
</feature>
<evidence type="ECO:0000313" key="4">
    <source>
        <dbReference type="Proteomes" id="UP000827092"/>
    </source>
</evidence>
<gene>
    <name evidence="3" type="ORF">JTE90_015684</name>
</gene>
<accession>A0AAV6U2T5</accession>
<organism evidence="3 4">
    <name type="scientific">Oedothorax gibbosus</name>
    <dbReference type="NCBI Taxonomy" id="931172"/>
    <lineage>
        <taxon>Eukaryota</taxon>
        <taxon>Metazoa</taxon>
        <taxon>Ecdysozoa</taxon>
        <taxon>Arthropoda</taxon>
        <taxon>Chelicerata</taxon>
        <taxon>Arachnida</taxon>
        <taxon>Araneae</taxon>
        <taxon>Araneomorphae</taxon>
        <taxon>Entelegynae</taxon>
        <taxon>Araneoidea</taxon>
        <taxon>Linyphiidae</taxon>
        <taxon>Erigoninae</taxon>
        <taxon>Oedothorax</taxon>
    </lineage>
</organism>
<dbReference type="EMBL" id="JAFNEN010000706">
    <property type="protein sequence ID" value="KAG8178273.1"/>
    <property type="molecule type" value="Genomic_DNA"/>
</dbReference>
<comment type="caution">
    <text evidence="3">The sequence shown here is derived from an EMBL/GenBank/DDBJ whole genome shotgun (WGS) entry which is preliminary data.</text>
</comment>
<feature type="domain" description="Transposable element P transposase-like RNase H C-terminal" evidence="2">
    <location>
        <begin position="148"/>
        <end position="169"/>
    </location>
</feature>
<evidence type="ECO:0000313" key="3">
    <source>
        <dbReference type="EMBL" id="KAG8178273.1"/>
    </source>
</evidence>
<keyword evidence="4" id="KW-1185">Reference proteome</keyword>
<name>A0AAV6U2T5_9ARAC</name>
<reference evidence="3 4" key="1">
    <citation type="journal article" date="2022" name="Nat. Ecol. Evol.">
        <title>A masculinizing supergene underlies an exaggerated male reproductive morph in a spider.</title>
        <authorList>
            <person name="Hendrickx F."/>
            <person name="De Corte Z."/>
            <person name="Sonet G."/>
            <person name="Van Belleghem S.M."/>
            <person name="Kostlbacher S."/>
            <person name="Vangestel C."/>
        </authorList>
    </citation>
    <scope>NUCLEOTIDE SEQUENCE [LARGE SCALE GENOMIC DNA]</scope>
    <source>
        <strain evidence="3">W744_W776</strain>
    </source>
</reference>
<dbReference type="InterPro" id="IPR048367">
    <property type="entry name" value="TNP-like_RNaseH_C"/>
</dbReference>